<dbReference type="EMBL" id="CM037015">
    <property type="protein sequence ID" value="KAH7683614.1"/>
    <property type="molecule type" value="Genomic_DNA"/>
</dbReference>
<sequence length="174" mass="19583">MSIERRDPAIIKLFGRTIPLPSSCGVNDKDLSSKENNYKSLNSNSKSGIAMKKPDKILACPRCTSSDTKFCYFNNYNVNQPRHFCRQCQRYWTAGGAIRNVPVGAGRRRRKDKNSASQNKHCHELKFNGTVLSFGGAADTLTDTWSSFAYSSILGKHTRDGEEKCLWIPKNIKD</sequence>
<dbReference type="Proteomes" id="UP000827976">
    <property type="component" value="Chromosome 5"/>
</dbReference>
<name>A0ACB7W7G6_DIOAL</name>
<reference evidence="2" key="1">
    <citation type="journal article" date="2022" name="Nat. Commun.">
        <title>Chromosome evolution and the genetic basis of agronomically important traits in greater yam.</title>
        <authorList>
            <person name="Bredeson J.V."/>
            <person name="Lyons J.B."/>
            <person name="Oniyinde I.O."/>
            <person name="Okereke N.R."/>
            <person name="Kolade O."/>
            <person name="Nnabue I."/>
            <person name="Nwadili C.O."/>
            <person name="Hribova E."/>
            <person name="Parker M."/>
            <person name="Nwogha J."/>
            <person name="Shu S."/>
            <person name="Carlson J."/>
            <person name="Kariba R."/>
            <person name="Muthemba S."/>
            <person name="Knop K."/>
            <person name="Barton G.J."/>
            <person name="Sherwood A.V."/>
            <person name="Lopez-Montes A."/>
            <person name="Asiedu R."/>
            <person name="Jamnadass R."/>
            <person name="Muchugi A."/>
            <person name="Goodstein D."/>
            <person name="Egesi C.N."/>
            <person name="Featherston J."/>
            <person name="Asfaw A."/>
            <person name="Simpson G.G."/>
            <person name="Dolezel J."/>
            <person name="Hendre P.S."/>
            <person name="Van Deynze A."/>
            <person name="Kumar P.L."/>
            <person name="Obidiegwu J.E."/>
            <person name="Bhattacharjee R."/>
            <person name="Rokhsar D.S."/>
        </authorList>
    </citation>
    <scope>NUCLEOTIDE SEQUENCE [LARGE SCALE GENOMIC DNA]</scope>
    <source>
        <strain evidence="2">cv. TDa95/00328</strain>
    </source>
</reference>
<comment type="caution">
    <text evidence="1">The sequence shown here is derived from an EMBL/GenBank/DDBJ whole genome shotgun (WGS) entry which is preliminary data.</text>
</comment>
<evidence type="ECO:0000313" key="1">
    <source>
        <dbReference type="EMBL" id="KAH7683614.1"/>
    </source>
</evidence>
<evidence type="ECO:0000313" key="2">
    <source>
        <dbReference type="Proteomes" id="UP000827976"/>
    </source>
</evidence>
<accession>A0ACB7W7G6</accession>
<organism evidence="1 2">
    <name type="scientific">Dioscorea alata</name>
    <name type="common">Purple yam</name>
    <dbReference type="NCBI Taxonomy" id="55571"/>
    <lineage>
        <taxon>Eukaryota</taxon>
        <taxon>Viridiplantae</taxon>
        <taxon>Streptophyta</taxon>
        <taxon>Embryophyta</taxon>
        <taxon>Tracheophyta</taxon>
        <taxon>Spermatophyta</taxon>
        <taxon>Magnoliopsida</taxon>
        <taxon>Liliopsida</taxon>
        <taxon>Dioscoreales</taxon>
        <taxon>Dioscoreaceae</taxon>
        <taxon>Dioscorea</taxon>
    </lineage>
</organism>
<keyword evidence="2" id="KW-1185">Reference proteome</keyword>
<proteinExistence type="predicted"/>
<gene>
    <name evidence="1" type="ORF">IHE45_05G194900</name>
</gene>
<protein>
    <submittedName>
        <fullName evidence="1">Zinc finger Dof-type protein</fullName>
    </submittedName>
</protein>